<reference evidence="1 2" key="1">
    <citation type="submission" date="2024-02" db="EMBL/GenBank/DDBJ databases">
        <authorList>
            <person name="Chen Y."/>
            <person name="Shah S."/>
            <person name="Dougan E. K."/>
            <person name="Thang M."/>
            <person name="Chan C."/>
        </authorList>
    </citation>
    <scope>NUCLEOTIDE SEQUENCE [LARGE SCALE GENOMIC DNA]</scope>
</reference>
<evidence type="ECO:0000313" key="2">
    <source>
        <dbReference type="Proteomes" id="UP001642484"/>
    </source>
</evidence>
<accession>A0ABP0K1P2</accession>
<gene>
    <name evidence="1" type="ORF">CCMP2556_LOCUS14147</name>
</gene>
<sequence>MDCTVYHSVDPGSLIKNMTMLATQKLEKYMGHPADLGVVFDLSLYGTWTWIPDEIFQRFNWPQSTKNLFEFVEGKSGAAVACRRVPKSVRITVF</sequence>
<protein>
    <submittedName>
        <fullName evidence="1">Uncharacterized protein</fullName>
    </submittedName>
</protein>
<evidence type="ECO:0000313" key="1">
    <source>
        <dbReference type="EMBL" id="CAK9020680.1"/>
    </source>
</evidence>
<proteinExistence type="predicted"/>
<comment type="caution">
    <text evidence="1">The sequence shown here is derived from an EMBL/GenBank/DDBJ whole genome shotgun (WGS) entry which is preliminary data.</text>
</comment>
<name>A0ABP0K1P2_9DINO</name>
<dbReference type="EMBL" id="CAXAMN010007169">
    <property type="protein sequence ID" value="CAK9020680.1"/>
    <property type="molecule type" value="Genomic_DNA"/>
</dbReference>
<organism evidence="1 2">
    <name type="scientific">Durusdinium trenchii</name>
    <dbReference type="NCBI Taxonomy" id="1381693"/>
    <lineage>
        <taxon>Eukaryota</taxon>
        <taxon>Sar</taxon>
        <taxon>Alveolata</taxon>
        <taxon>Dinophyceae</taxon>
        <taxon>Suessiales</taxon>
        <taxon>Symbiodiniaceae</taxon>
        <taxon>Durusdinium</taxon>
    </lineage>
</organism>
<keyword evidence="2" id="KW-1185">Reference proteome</keyword>
<dbReference type="Proteomes" id="UP001642484">
    <property type="component" value="Unassembled WGS sequence"/>
</dbReference>